<protein>
    <submittedName>
        <fullName evidence="1">Uncharacterized protein</fullName>
    </submittedName>
</protein>
<feature type="non-terminal residue" evidence="1">
    <location>
        <position position="538"/>
    </location>
</feature>
<accession>A0A9D1Y9J9</accession>
<dbReference type="Proteomes" id="UP000823868">
    <property type="component" value="Unassembled WGS sequence"/>
</dbReference>
<proteinExistence type="predicted"/>
<comment type="caution">
    <text evidence="1">The sequence shown here is derived from an EMBL/GenBank/DDBJ whole genome shotgun (WGS) entry which is preliminary data.</text>
</comment>
<gene>
    <name evidence="1" type="ORF">H9841_06605</name>
</gene>
<evidence type="ECO:0000313" key="2">
    <source>
        <dbReference type="Proteomes" id="UP000823868"/>
    </source>
</evidence>
<dbReference type="EMBL" id="DXDX01000122">
    <property type="protein sequence ID" value="HIY21552.1"/>
    <property type="molecule type" value="Genomic_DNA"/>
</dbReference>
<dbReference type="AlphaFoldDB" id="A0A9D1Y9J9"/>
<sequence length="538" mass="59907">MNTQNLENFLYNSVTDRLCKGIPPGHFLPLGRVKGAKKLLRRARKIVGVHRDWQKDGSGFLFQGNTRLPFCAVWGPVFAVQLDGNLVTRLRTILVQYDVDAQVEAFAVEVAKGSTQLARWLCLDQQETSALTTMAKVGSELFSNLEYLLEIMPADMVPTKAQAGYFPTLYSGQQILDVLAALGQTGRELVLTGILNQLSPFLPSEYRPCLLVNLVDCIRELPAVRGILGAINFSTFPSSEGTAPPIASLSGDSYPPGNNAHLMLYQVGRRNPLLTALERAELSRGRSGTSACPFSSVPILLTDSHCLRGYVWSIESREPLPGLDGAQMDCLRAAASHILRKPRPLAKQIWSTVDEASRRPDAYRTTEVERWRWALVSVILSALFPSPHFLEQAMFLFASDAERAARQAELHRAQLQKALRLLDDPATYRDGGIVPFPQSRDEADEQLDSAFAFSYQPSSSRTNRTGPFLCFTDESFLRLLRQNNIPGTLMEETINILRDSGRLKERTETIQFKIGKSCRYIKLDVGQVPRLLTSSQFS</sequence>
<reference evidence="1" key="2">
    <citation type="submission" date="2021-04" db="EMBL/GenBank/DDBJ databases">
        <authorList>
            <person name="Gilroy R."/>
        </authorList>
    </citation>
    <scope>NUCLEOTIDE SEQUENCE</scope>
    <source>
        <strain evidence="1">ChiBcec16_6824</strain>
    </source>
</reference>
<evidence type="ECO:0000313" key="1">
    <source>
        <dbReference type="EMBL" id="HIY21552.1"/>
    </source>
</evidence>
<organism evidence="1 2">
    <name type="scientific">Candidatus Flavonifractor merdigallinarum</name>
    <dbReference type="NCBI Taxonomy" id="2838589"/>
    <lineage>
        <taxon>Bacteria</taxon>
        <taxon>Bacillati</taxon>
        <taxon>Bacillota</taxon>
        <taxon>Clostridia</taxon>
        <taxon>Eubacteriales</taxon>
        <taxon>Oscillospiraceae</taxon>
        <taxon>Flavonifractor</taxon>
    </lineage>
</organism>
<name>A0A9D1Y9J9_9FIRM</name>
<reference evidence="1" key="1">
    <citation type="journal article" date="2021" name="PeerJ">
        <title>Extensive microbial diversity within the chicken gut microbiome revealed by metagenomics and culture.</title>
        <authorList>
            <person name="Gilroy R."/>
            <person name="Ravi A."/>
            <person name="Getino M."/>
            <person name="Pursley I."/>
            <person name="Horton D.L."/>
            <person name="Alikhan N.F."/>
            <person name="Baker D."/>
            <person name="Gharbi K."/>
            <person name="Hall N."/>
            <person name="Watson M."/>
            <person name="Adriaenssens E.M."/>
            <person name="Foster-Nyarko E."/>
            <person name="Jarju S."/>
            <person name="Secka A."/>
            <person name="Antonio M."/>
            <person name="Oren A."/>
            <person name="Chaudhuri R.R."/>
            <person name="La Ragione R."/>
            <person name="Hildebrand F."/>
            <person name="Pallen M.J."/>
        </authorList>
    </citation>
    <scope>NUCLEOTIDE SEQUENCE</scope>
    <source>
        <strain evidence="1">ChiBcec16_6824</strain>
    </source>
</reference>